<comment type="caution">
    <text evidence="1">The sequence shown here is derived from an EMBL/GenBank/DDBJ whole genome shotgun (WGS) entry which is preliminary data.</text>
</comment>
<dbReference type="Proteomes" id="UP001145742">
    <property type="component" value="Unassembled WGS sequence"/>
</dbReference>
<gene>
    <name evidence="1" type="ORF">WISP_122264</name>
</gene>
<protein>
    <recommendedName>
        <fullName evidence="3">Rna-directed dna polymerase from mobile element jockey-like</fullName>
    </recommendedName>
</protein>
<reference evidence="1" key="1">
    <citation type="submission" date="2019-10" db="EMBL/GenBank/DDBJ databases">
        <authorList>
            <person name="Soares A.E.R."/>
            <person name="Aleixo A."/>
            <person name="Schneider P."/>
            <person name="Miyaki C.Y."/>
            <person name="Schneider M.P."/>
            <person name="Mello C."/>
            <person name="Vasconcelos A.T.R."/>
        </authorList>
    </citation>
    <scope>NUCLEOTIDE SEQUENCE</scope>
    <source>
        <tissue evidence="1">Muscle</tissue>
    </source>
</reference>
<evidence type="ECO:0000313" key="1">
    <source>
        <dbReference type="EMBL" id="KAJ7408209.1"/>
    </source>
</evidence>
<evidence type="ECO:0000313" key="2">
    <source>
        <dbReference type="Proteomes" id="UP001145742"/>
    </source>
</evidence>
<name>A0ABQ9CY16_9PASS</name>
<accession>A0ABQ9CY16</accession>
<sequence>MESHMQDLEFSLVEPHTIIKLGGVANTPECCLALQKDHMLERWAEKNFLKLNKGKCRVLHLRNNNPRHQYRPCLILGSSESRRLGDPGAGPAQAMKMKMEHLSYKDRLRELGLYRLKEMTERRPH</sequence>
<proteinExistence type="predicted"/>
<organism evidence="1 2">
    <name type="scientific">Willisornis vidua</name>
    <name type="common">Xingu scale-backed antbird</name>
    <dbReference type="NCBI Taxonomy" id="1566151"/>
    <lineage>
        <taxon>Eukaryota</taxon>
        <taxon>Metazoa</taxon>
        <taxon>Chordata</taxon>
        <taxon>Craniata</taxon>
        <taxon>Vertebrata</taxon>
        <taxon>Euteleostomi</taxon>
        <taxon>Archelosauria</taxon>
        <taxon>Archosauria</taxon>
        <taxon>Dinosauria</taxon>
        <taxon>Saurischia</taxon>
        <taxon>Theropoda</taxon>
        <taxon>Coelurosauria</taxon>
        <taxon>Aves</taxon>
        <taxon>Neognathae</taxon>
        <taxon>Neoaves</taxon>
        <taxon>Telluraves</taxon>
        <taxon>Australaves</taxon>
        <taxon>Passeriformes</taxon>
        <taxon>Thamnophilidae</taxon>
        <taxon>Willisornis</taxon>
    </lineage>
</organism>
<dbReference type="EMBL" id="WHWB01034557">
    <property type="protein sequence ID" value="KAJ7408209.1"/>
    <property type="molecule type" value="Genomic_DNA"/>
</dbReference>
<keyword evidence="2" id="KW-1185">Reference proteome</keyword>
<evidence type="ECO:0008006" key="3">
    <source>
        <dbReference type="Google" id="ProtNLM"/>
    </source>
</evidence>